<dbReference type="SUPFAM" id="SSF48452">
    <property type="entry name" value="TPR-like"/>
    <property type="match status" value="1"/>
</dbReference>
<proteinExistence type="predicted"/>
<dbReference type="Proteomes" id="UP001332243">
    <property type="component" value="Unassembled WGS sequence"/>
</dbReference>
<evidence type="ECO:0000313" key="1">
    <source>
        <dbReference type="EMBL" id="MEE6263472.1"/>
    </source>
</evidence>
<keyword evidence="2" id="KW-1185">Reference proteome</keyword>
<dbReference type="Pfam" id="PF07721">
    <property type="entry name" value="TPR_4"/>
    <property type="match status" value="1"/>
</dbReference>
<accession>A0ABU7S3W7</accession>
<evidence type="ECO:0008006" key="3">
    <source>
        <dbReference type="Google" id="ProtNLM"/>
    </source>
</evidence>
<gene>
    <name evidence="1" type="ORF">V1633_33845</name>
</gene>
<dbReference type="InterPro" id="IPR011990">
    <property type="entry name" value="TPR-like_helical_dom_sf"/>
</dbReference>
<reference evidence="1 2" key="1">
    <citation type="submission" date="2024-01" db="EMBL/GenBank/DDBJ databases">
        <title>Genome insights into Plantactinospora sonchi sp. nov.</title>
        <authorList>
            <person name="Wang L."/>
        </authorList>
    </citation>
    <scope>NUCLEOTIDE SEQUENCE [LARGE SCALE GENOMIC DNA]</scope>
    <source>
        <strain evidence="1 2">NEAU-QY2</strain>
    </source>
</reference>
<dbReference type="EMBL" id="JAZGQK010000038">
    <property type="protein sequence ID" value="MEE6263472.1"/>
    <property type="molecule type" value="Genomic_DNA"/>
</dbReference>
<sequence length="154" mass="17192">MPDDVDDMLASIIEAVEWGRAGRVDEARERLTELWGRIGPDGDPLHRCSLAHYLADLQDDPAEELRWDLRALDAADVLTDVRAQRHHSALTVEGMRPSLHLNLADDYRKLGRPDEAREHLALARHAVPVLPDDDYGRLVRGGIARLAEELGVPA</sequence>
<evidence type="ECO:0000313" key="2">
    <source>
        <dbReference type="Proteomes" id="UP001332243"/>
    </source>
</evidence>
<name>A0ABU7S3W7_9ACTN</name>
<organism evidence="1 2">
    <name type="scientific">Plantactinospora sonchi</name>
    <dbReference type="NCBI Taxonomy" id="1544735"/>
    <lineage>
        <taxon>Bacteria</taxon>
        <taxon>Bacillati</taxon>
        <taxon>Actinomycetota</taxon>
        <taxon>Actinomycetes</taxon>
        <taxon>Micromonosporales</taxon>
        <taxon>Micromonosporaceae</taxon>
        <taxon>Plantactinospora</taxon>
    </lineage>
</organism>
<dbReference type="InterPro" id="IPR011717">
    <property type="entry name" value="TPR-4"/>
</dbReference>
<dbReference type="RefSeq" id="WP_331218370.1">
    <property type="nucleotide sequence ID" value="NZ_JAZGQK010000038.1"/>
</dbReference>
<protein>
    <recommendedName>
        <fullName evidence="3">Tetratricopeptide repeat protein</fullName>
    </recommendedName>
</protein>
<comment type="caution">
    <text evidence="1">The sequence shown here is derived from an EMBL/GenBank/DDBJ whole genome shotgun (WGS) entry which is preliminary data.</text>
</comment>